<dbReference type="InterPro" id="IPR023617">
    <property type="entry name" value="Tyr-tRNA-ligase_arc/euk-type"/>
</dbReference>
<keyword evidence="4 9" id="KW-0067">ATP-binding</keyword>
<dbReference type="EC" id="6.1.1.1" evidence="1"/>
<evidence type="ECO:0000256" key="8">
    <source>
        <dbReference type="ARBA" id="ARBA00048248"/>
    </source>
</evidence>
<evidence type="ECO:0000256" key="4">
    <source>
        <dbReference type="ARBA" id="ARBA00022840"/>
    </source>
</evidence>
<comment type="catalytic activity">
    <reaction evidence="8">
        <text>tRNA(Tyr) + L-tyrosine + ATP = L-tyrosyl-tRNA(Tyr) + AMP + diphosphate + H(+)</text>
        <dbReference type="Rhea" id="RHEA:10220"/>
        <dbReference type="Rhea" id="RHEA-COMP:9706"/>
        <dbReference type="Rhea" id="RHEA-COMP:9707"/>
        <dbReference type="ChEBI" id="CHEBI:15378"/>
        <dbReference type="ChEBI" id="CHEBI:30616"/>
        <dbReference type="ChEBI" id="CHEBI:33019"/>
        <dbReference type="ChEBI" id="CHEBI:58315"/>
        <dbReference type="ChEBI" id="CHEBI:78442"/>
        <dbReference type="ChEBI" id="CHEBI:78536"/>
        <dbReference type="ChEBI" id="CHEBI:456215"/>
        <dbReference type="EC" id="6.1.1.1"/>
    </reaction>
</comment>
<gene>
    <name evidence="10" type="ORF">MJ1_0201</name>
</gene>
<dbReference type="InterPro" id="IPR002305">
    <property type="entry name" value="aa-tRNA-synth_Ic"/>
</dbReference>
<keyword evidence="5 9" id="KW-0648">Protein biosynthesis</keyword>
<keyword evidence="2 9" id="KW-0436">Ligase</keyword>
<dbReference type="PANTHER" id="PTHR46264:SF4">
    <property type="entry name" value="TYROSINE--TRNA LIGASE, CYTOPLASMIC"/>
    <property type="match status" value="1"/>
</dbReference>
<dbReference type="Proteomes" id="UP001055553">
    <property type="component" value="Chromosome"/>
</dbReference>
<evidence type="ECO:0000256" key="1">
    <source>
        <dbReference type="ARBA" id="ARBA00013160"/>
    </source>
</evidence>
<evidence type="ECO:0000256" key="7">
    <source>
        <dbReference type="ARBA" id="ARBA00033323"/>
    </source>
</evidence>
<organism evidence="10 11">
    <name type="scientific">Nanobdella aerobiophila</name>
    <dbReference type="NCBI Taxonomy" id="2586965"/>
    <lineage>
        <taxon>Archaea</taxon>
        <taxon>Nanobdellota</taxon>
        <taxon>Nanobdellia</taxon>
        <taxon>Nanobdellales</taxon>
        <taxon>Nanobdellaceae</taxon>
        <taxon>Nanobdella</taxon>
    </lineage>
</organism>
<dbReference type="InterPro" id="IPR014729">
    <property type="entry name" value="Rossmann-like_a/b/a_fold"/>
</dbReference>
<comment type="similarity">
    <text evidence="9">Belongs to the class-I aminoacyl-tRNA synthetase family.</text>
</comment>
<reference evidence="11" key="1">
    <citation type="journal article" date="2022" name="Int. J. Syst. Evol. Microbiol.">
        <title>Nanobdella aerobiophila gen. nov., sp. nov., a thermoacidophilic, obligate ectosymbiotic archaeon, and proposal of Nanobdellaceae fam. nov., Nanobdellales ord. nov. and Nanobdellia class. nov.</title>
        <authorList>
            <person name="Kato S."/>
            <person name="Ogasawara A."/>
            <person name="Itoh T."/>
            <person name="Sakai H.D."/>
            <person name="Shimizu M."/>
            <person name="Yuki M."/>
            <person name="Kaneko M."/>
            <person name="Takashina T."/>
            <person name="Ohkuma M."/>
        </authorList>
    </citation>
    <scope>NUCLEOTIDE SEQUENCE [LARGE SCALE GENOMIC DNA]</scope>
    <source>
        <strain evidence="11">MJ1</strain>
    </source>
</reference>
<dbReference type="Pfam" id="PF00579">
    <property type="entry name" value="tRNA-synt_1b"/>
    <property type="match status" value="1"/>
</dbReference>
<dbReference type="PIRSF" id="PIRSF006588">
    <property type="entry name" value="TyrRS_arch_euk"/>
    <property type="match status" value="1"/>
</dbReference>
<evidence type="ECO:0000256" key="3">
    <source>
        <dbReference type="ARBA" id="ARBA00022741"/>
    </source>
</evidence>
<dbReference type="InterPro" id="IPR050489">
    <property type="entry name" value="Tyr-tRNA_synthase"/>
</dbReference>
<accession>A0A915WSM6</accession>
<evidence type="ECO:0000256" key="5">
    <source>
        <dbReference type="ARBA" id="ARBA00022917"/>
    </source>
</evidence>
<name>A0A915WSM6_9ARCH</name>
<dbReference type="AlphaFoldDB" id="A0A915WSM6"/>
<sequence length="424" mass="49142">MMDEDLVKVFLWKKPSIEVLGDEKVNKIGNFKHYIGFEISGYVHIGTGIVSGYKIIDSSRIGEATVFLADWHSMINNKLGGDIEVIRRVAEGYFSEAMKQSIKSLGGDPDRVKFVLASDIYDNDYWSEVIKIGKNTTLNRTLRAITIMGRLANDAVPSAYLIYPLMQAADIIFQKINIAHAGLDQRKAHVIALEYADKIDYPLIAMHQQLITNLQLSIETFQKLKQGNKREAKQELSELKMSKSIVGSAIFVHESSDEIKEKINKAFCPMKELEFNPIWEMIEYLIFRNQENYGLLKLLLERGYKIEEIAGKLDYDTYDKLKDENRLNWERIYEYANKESNELYKSTFEDIEFEIINGKTGERKVYNRLWELRKDWIDGKIHPLDLKKAVGDWLASKLEPIHKYFTEGPGRRYKEELDSVKITR</sequence>
<dbReference type="GO" id="GO:0006437">
    <property type="term" value="P:tyrosyl-tRNA aminoacylation"/>
    <property type="evidence" value="ECO:0007669"/>
    <property type="project" value="TreeGrafter"/>
</dbReference>
<dbReference type="GO" id="GO:0005737">
    <property type="term" value="C:cytoplasm"/>
    <property type="evidence" value="ECO:0007669"/>
    <property type="project" value="TreeGrafter"/>
</dbReference>
<dbReference type="NCBIfam" id="NF006330">
    <property type="entry name" value="PRK08560.1"/>
    <property type="match status" value="1"/>
</dbReference>
<dbReference type="Gene3D" id="3.40.50.620">
    <property type="entry name" value="HUPs"/>
    <property type="match status" value="1"/>
</dbReference>
<evidence type="ECO:0000256" key="6">
    <source>
        <dbReference type="ARBA" id="ARBA00023146"/>
    </source>
</evidence>
<dbReference type="KEGG" id="naer:MJ1_0201"/>
<dbReference type="EMBL" id="AP019769">
    <property type="protein sequence ID" value="BBL45372.1"/>
    <property type="molecule type" value="Genomic_DNA"/>
</dbReference>
<keyword evidence="3 9" id="KW-0547">Nucleotide-binding</keyword>
<keyword evidence="11" id="KW-1185">Reference proteome</keyword>
<dbReference type="SUPFAM" id="SSF52374">
    <property type="entry name" value="Nucleotidylyl transferase"/>
    <property type="match status" value="1"/>
</dbReference>
<dbReference type="GO" id="GO:0004831">
    <property type="term" value="F:tyrosine-tRNA ligase activity"/>
    <property type="evidence" value="ECO:0007669"/>
    <property type="project" value="UniProtKB-EC"/>
</dbReference>
<protein>
    <recommendedName>
        <fullName evidence="1">tyrosine--tRNA ligase</fullName>
        <ecNumber evidence="1">6.1.1.1</ecNumber>
    </recommendedName>
    <alternativeName>
        <fullName evidence="7">Tyrosyl-tRNA synthetase</fullName>
    </alternativeName>
</protein>
<evidence type="ECO:0000256" key="9">
    <source>
        <dbReference type="RuleBase" id="RU363036"/>
    </source>
</evidence>
<evidence type="ECO:0000313" key="10">
    <source>
        <dbReference type="EMBL" id="BBL45372.1"/>
    </source>
</evidence>
<dbReference type="Gene3D" id="1.10.240.10">
    <property type="entry name" value="Tyrosyl-Transfer RNA Synthetase"/>
    <property type="match status" value="2"/>
</dbReference>
<evidence type="ECO:0000256" key="2">
    <source>
        <dbReference type="ARBA" id="ARBA00022598"/>
    </source>
</evidence>
<dbReference type="GO" id="GO:0005524">
    <property type="term" value="F:ATP binding"/>
    <property type="evidence" value="ECO:0007669"/>
    <property type="project" value="UniProtKB-KW"/>
</dbReference>
<dbReference type="PANTHER" id="PTHR46264">
    <property type="entry name" value="TYROSINE-TRNA LIGASE"/>
    <property type="match status" value="1"/>
</dbReference>
<evidence type="ECO:0000313" key="11">
    <source>
        <dbReference type="Proteomes" id="UP001055553"/>
    </source>
</evidence>
<keyword evidence="6 9" id="KW-0030">Aminoacyl-tRNA synthetase</keyword>
<proteinExistence type="inferred from homology"/>